<dbReference type="InterPro" id="IPR024902">
    <property type="entry name" value="FAD_synth_RibL"/>
</dbReference>
<feature type="binding site" evidence="8">
    <location>
        <position position="97"/>
    </location>
    <ligand>
        <name>ATP</name>
        <dbReference type="ChEBI" id="CHEBI:30616"/>
    </ligand>
</feature>
<dbReference type="SUPFAM" id="SSF52374">
    <property type="entry name" value="Nucleotidylyl transferase"/>
    <property type="match status" value="1"/>
</dbReference>
<comment type="pathway">
    <text evidence="8">Cofactor biosynthesis; FAD biosynthesis; FAD from FMN: step 1/1.</text>
</comment>
<evidence type="ECO:0000313" key="11">
    <source>
        <dbReference type="Proteomes" id="UP000278149"/>
    </source>
</evidence>
<dbReference type="AlphaFoldDB" id="A0A3R9RIL9"/>
<keyword evidence="4 8" id="KW-0548">Nucleotidyltransferase</keyword>
<dbReference type="GO" id="GO:0003919">
    <property type="term" value="F:FMN adenylyltransferase activity"/>
    <property type="evidence" value="ECO:0007669"/>
    <property type="project" value="UniProtKB-UniRule"/>
</dbReference>
<protein>
    <recommendedName>
        <fullName evidence="8">FAD synthase</fullName>
        <ecNumber evidence="8">2.7.7.2</ecNumber>
    </recommendedName>
    <alternativeName>
        <fullName evidence="8">FMN adenylyltransferase</fullName>
    </alternativeName>
    <alternativeName>
        <fullName evidence="8">Flavin adenine dinucleotide synthase</fullName>
    </alternativeName>
</protein>
<comment type="similarity">
    <text evidence="8">Belongs to the archaeal FAD synthase family.</text>
</comment>
<feature type="domain" description="Cytidyltransferase-like" evidence="9">
    <location>
        <begin position="7"/>
        <end position="135"/>
    </location>
</feature>
<feature type="binding site" evidence="8">
    <location>
        <begin position="10"/>
        <end position="11"/>
    </location>
    <ligand>
        <name>ATP</name>
        <dbReference type="ChEBI" id="CHEBI:30616"/>
    </ligand>
</feature>
<keyword evidence="7 8" id="KW-0067">ATP-binding</keyword>
<dbReference type="InterPro" id="IPR004821">
    <property type="entry name" value="Cyt_trans-like"/>
</dbReference>
<evidence type="ECO:0000256" key="2">
    <source>
        <dbReference type="ARBA" id="ARBA00022643"/>
    </source>
</evidence>
<comment type="subunit">
    <text evidence="8">Homodimer.</text>
</comment>
<evidence type="ECO:0000256" key="1">
    <source>
        <dbReference type="ARBA" id="ARBA00022630"/>
    </source>
</evidence>
<evidence type="ECO:0000256" key="4">
    <source>
        <dbReference type="ARBA" id="ARBA00022695"/>
    </source>
</evidence>
<reference evidence="10 11" key="1">
    <citation type="submission" date="2018-10" db="EMBL/GenBank/DDBJ databases">
        <title>Co-occurring genomic capacity for anaerobic methane metabolism and dissimilatory sulfite reduction discovered in the Korarchaeota.</title>
        <authorList>
            <person name="Mckay L.J."/>
            <person name="Dlakic M."/>
            <person name="Fields M.W."/>
            <person name="Delmont T.O."/>
            <person name="Eren A.M."/>
            <person name="Jay Z.J."/>
            <person name="Klingelsmith K.B."/>
            <person name="Rusch D.B."/>
            <person name="Inskeep W.P."/>
        </authorList>
    </citation>
    <scope>NUCLEOTIDE SEQUENCE [LARGE SCALE GENOMIC DNA]</scope>
    <source>
        <strain evidence="10 11">WS</strain>
    </source>
</reference>
<evidence type="ECO:0000256" key="8">
    <source>
        <dbReference type="HAMAP-Rule" id="MF_02115"/>
    </source>
</evidence>
<keyword evidence="2 8" id="KW-0288">FMN</keyword>
<dbReference type="GO" id="GO:0046444">
    <property type="term" value="P:FMN metabolic process"/>
    <property type="evidence" value="ECO:0007669"/>
    <property type="project" value="UniProtKB-UniRule"/>
</dbReference>
<evidence type="ECO:0000256" key="5">
    <source>
        <dbReference type="ARBA" id="ARBA00022741"/>
    </source>
</evidence>
<evidence type="ECO:0000256" key="3">
    <source>
        <dbReference type="ARBA" id="ARBA00022679"/>
    </source>
</evidence>
<organism evidence="10 11">
    <name type="scientific">Candidatus Korarchaeum cryptofilum</name>
    <dbReference type="NCBI Taxonomy" id="498846"/>
    <lineage>
        <taxon>Archaea</taxon>
        <taxon>Thermoproteota</taxon>
        <taxon>Candidatus Korarchaeia</taxon>
        <taxon>Candidatus Korarchaeales</taxon>
        <taxon>Candidatus Korarchaeaceae</taxon>
        <taxon>Candidatus Korarchaeum</taxon>
    </lineage>
</organism>
<comment type="cofactor">
    <cofactor evidence="8">
        <name>a divalent metal cation</name>
        <dbReference type="ChEBI" id="CHEBI:60240"/>
    </cofactor>
</comment>
<evidence type="ECO:0000259" key="9">
    <source>
        <dbReference type="Pfam" id="PF01467"/>
    </source>
</evidence>
<dbReference type="GeneID" id="6093354"/>
<comment type="caution">
    <text evidence="10">The sequence shown here is derived from an EMBL/GenBank/DDBJ whole genome shotgun (WGS) entry which is preliminary data.</text>
</comment>
<evidence type="ECO:0000256" key="7">
    <source>
        <dbReference type="ARBA" id="ARBA00022840"/>
    </source>
</evidence>
<dbReference type="InterPro" id="IPR050385">
    <property type="entry name" value="Archaeal_FAD_synthase"/>
</dbReference>
<keyword evidence="5 8" id="KW-0547">Nucleotide-binding</keyword>
<dbReference type="InterPro" id="IPR014729">
    <property type="entry name" value="Rossmann-like_a/b/a_fold"/>
</dbReference>
<feature type="binding site" evidence="8">
    <location>
        <begin position="15"/>
        <end position="18"/>
    </location>
    <ligand>
        <name>ATP</name>
        <dbReference type="ChEBI" id="CHEBI:30616"/>
    </ligand>
</feature>
<sequence length="144" mass="16500">MGRRVMVAGTFDIIHEGHIKMLWSAKSLAGDDGELVVVVARDENVRKYKKREPILEESIRAYIVKNLKPVDRVVLGERDPIESVLKLRPDVIALGYDQWADENWLREELLKRGLNVEIVRLPRFGDSSSSSIVRRVIKLFCSSE</sequence>
<dbReference type="PANTHER" id="PTHR43793">
    <property type="entry name" value="FAD SYNTHASE"/>
    <property type="match status" value="1"/>
</dbReference>
<dbReference type="PANTHER" id="PTHR43793:SF1">
    <property type="entry name" value="FAD SYNTHASE"/>
    <property type="match status" value="1"/>
</dbReference>
<proteinExistence type="inferred from homology"/>
<name>A0A3R9RIL9_9CREN</name>
<dbReference type="EMBL" id="RCOR01000022">
    <property type="protein sequence ID" value="RSN69012.1"/>
    <property type="molecule type" value="Genomic_DNA"/>
</dbReference>
<gene>
    <name evidence="8" type="primary">ribL</name>
    <name evidence="10" type="ORF">D9Q81_04255</name>
</gene>
<keyword evidence="3 8" id="KW-0808">Transferase</keyword>
<dbReference type="GO" id="GO:0005524">
    <property type="term" value="F:ATP binding"/>
    <property type="evidence" value="ECO:0007669"/>
    <property type="project" value="UniProtKB-UniRule"/>
</dbReference>
<accession>A0A3R9RIL9</accession>
<dbReference type="Pfam" id="PF01467">
    <property type="entry name" value="CTP_transf_like"/>
    <property type="match status" value="1"/>
</dbReference>
<dbReference type="HAMAP" id="MF_02115">
    <property type="entry name" value="FAD_synth_arch"/>
    <property type="match status" value="1"/>
</dbReference>
<feature type="binding site" evidence="8">
    <location>
        <position position="124"/>
    </location>
    <ligand>
        <name>ATP</name>
        <dbReference type="ChEBI" id="CHEBI:30616"/>
    </ligand>
</feature>
<dbReference type="Proteomes" id="UP000278149">
    <property type="component" value="Unassembled WGS sequence"/>
</dbReference>
<comment type="catalytic activity">
    <reaction evidence="8">
        <text>FMN + ATP + H(+) = FAD + diphosphate</text>
        <dbReference type="Rhea" id="RHEA:17237"/>
        <dbReference type="ChEBI" id="CHEBI:15378"/>
        <dbReference type="ChEBI" id="CHEBI:30616"/>
        <dbReference type="ChEBI" id="CHEBI:33019"/>
        <dbReference type="ChEBI" id="CHEBI:57692"/>
        <dbReference type="ChEBI" id="CHEBI:58210"/>
        <dbReference type="EC" id="2.7.7.2"/>
    </reaction>
</comment>
<keyword evidence="1 8" id="KW-0285">Flavoprotein</keyword>
<dbReference type="GO" id="GO:0006747">
    <property type="term" value="P:FAD biosynthetic process"/>
    <property type="evidence" value="ECO:0007669"/>
    <property type="project" value="UniProtKB-UniRule"/>
</dbReference>
<dbReference type="Gene3D" id="3.40.50.620">
    <property type="entry name" value="HUPs"/>
    <property type="match status" value="1"/>
</dbReference>
<evidence type="ECO:0000256" key="6">
    <source>
        <dbReference type="ARBA" id="ARBA00022827"/>
    </source>
</evidence>
<dbReference type="UniPathway" id="UPA00277">
    <property type="reaction ID" value="UER00407"/>
</dbReference>
<keyword evidence="6 8" id="KW-0274">FAD</keyword>
<comment type="function">
    <text evidence="8">Catalyzes the transfer of the AMP portion of ATP to flavin mononucleotide (FMN) to produce flavin adenine dinucleotide (FAD) coenzyme.</text>
</comment>
<dbReference type="NCBIfam" id="TIGR00125">
    <property type="entry name" value="cyt_tran_rel"/>
    <property type="match status" value="1"/>
</dbReference>
<evidence type="ECO:0000313" key="10">
    <source>
        <dbReference type="EMBL" id="RSN69012.1"/>
    </source>
</evidence>
<dbReference type="RefSeq" id="WP_052567862.1">
    <property type="nucleotide sequence ID" value="NZ_RCOR01000022.1"/>
</dbReference>
<dbReference type="EC" id="2.7.7.2" evidence="8"/>